<protein>
    <submittedName>
        <fullName evidence="1">Uncharacterized protein</fullName>
    </submittedName>
</protein>
<accession>A0A5B7J4Q6</accession>
<sequence>MSFKIQLSVLYWERLSPPQSVAFRQRLPSPPYHRHSTFLVQTYTKLASFPRCHALHSLLLRHSKEPLYGSLLYQAHTPFVDRAISFFATLWMTPLPFLILEKNFSSRSLISSLFLSLSVPLHIHTVVQSWLPSAEQDPIHLSPTHTVPQPLPHLHQQLPPH</sequence>
<reference evidence="1 2" key="1">
    <citation type="submission" date="2019-05" db="EMBL/GenBank/DDBJ databases">
        <title>Another draft genome of Portunus trituberculatus and its Hox gene families provides insights of decapod evolution.</title>
        <authorList>
            <person name="Jeong J.-H."/>
            <person name="Song I."/>
            <person name="Kim S."/>
            <person name="Choi T."/>
            <person name="Kim D."/>
            <person name="Ryu S."/>
            <person name="Kim W."/>
        </authorList>
    </citation>
    <scope>NUCLEOTIDE SEQUENCE [LARGE SCALE GENOMIC DNA]</scope>
    <source>
        <tissue evidence="1">Muscle</tissue>
    </source>
</reference>
<dbReference type="AlphaFoldDB" id="A0A5B7J4Q6"/>
<comment type="caution">
    <text evidence="1">The sequence shown here is derived from an EMBL/GenBank/DDBJ whole genome shotgun (WGS) entry which is preliminary data.</text>
</comment>
<keyword evidence="2" id="KW-1185">Reference proteome</keyword>
<dbReference type="OrthoDB" id="6371827at2759"/>
<dbReference type="EMBL" id="VSRR010078130">
    <property type="protein sequence ID" value="MPC88547.1"/>
    <property type="molecule type" value="Genomic_DNA"/>
</dbReference>
<organism evidence="1 2">
    <name type="scientific">Portunus trituberculatus</name>
    <name type="common">Swimming crab</name>
    <name type="synonym">Neptunus trituberculatus</name>
    <dbReference type="NCBI Taxonomy" id="210409"/>
    <lineage>
        <taxon>Eukaryota</taxon>
        <taxon>Metazoa</taxon>
        <taxon>Ecdysozoa</taxon>
        <taxon>Arthropoda</taxon>
        <taxon>Crustacea</taxon>
        <taxon>Multicrustacea</taxon>
        <taxon>Malacostraca</taxon>
        <taxon>Eumalacostraca</taxon>
        <taxon>Eucarida</taxon>
        <taxon>Decapoda</taxon>
        <taxon>Pleocyemata</taxon>
        <taxon>Brachyura</taxon>
        <taxon>Eubrachyura</taxon>
        <taxon>Portunoidea</taxon>
        <taxon>Portunidae</taxon>
        <taxon>Portuninae</taxon>
        <taxon>Portunus</taxon>
    </lineage>
</organism>
<proteinExistence type="predicted"/>
<name>A0A5B7J4Q6_PORTR</name>
<evidence type="ECO:0000313" key="2">
    <source>
        <dbReference type="Proteomes" id="UP000324222"/>
    </source>
</evidence>
<dbReference type="Proteomes" id="UP000324222">
    <property type="component" value="Unassembled WGS sequence"/>
</dbReference>
<evidence type="ECO:0000313" key="1">
    <source>
        <dbReference type="EMBL" id="MPC88547.1"/>
    </source>
</evidence>
<gene>
    <name evidence="1" type="ORF">E2C01_083455</name>
</gene>